<dbReference type="GO" id="GO:0022857">
    <property type="term" value="F:transmembrane transporter activity"/>
    <property type="evidence" value="ECO:0007669"/>
    <property type="project" value="InterPro"/>
</dbReference>
<evidence type="ECO:0000259" key="10">
    <source>
        <dbReference type="PROSITE" id="PS50850"/>
    </source>
</evidence>
<keyword evidence="6 9" id="KW-0812">Transmembrane</keyword>
<dbReference type="SUPFAM" id="SSF103473">
    <property type="entry name" value="MFS general substrate transporter"/>
    <property type="match status" value="1"/>
</dbReference>
<dbReference type="Proteomes" id="UP000283255">
    <property type="component" value="Unassembled WGS sequence"/>
</dbReference>
<evidence type="ECO:0000313" key="11">
    <source>
        <dbReference type="EMBL" id="RJG50527.1"/>
    </source>
</evidence>
<feature type="transmembrane region" description="Helical" evidence="9">
    <location>
        <begin position="173"/>
        <end position="195"/>
    </location>
</feature>
<name>A0A418YIT0_9GAMM</name>
<keyword evidence="8 9" id="KW-0472">Membrane</keyword>
<dbReference type="GO" id="GO:0005886">
    <property type="term" value="C:plasma membrane"/>
    <property type="evidence" value="ECO:0007669"/>
    <property type="project" value="UniProtKB-SubCell"/>
</dbReference>
<protein>
    <submittedName>
        <fullName evidence="11">MFS transporter</fullName>
    </submittedName>
</protein>
<accession>A0A418YIT0</accession>
<dbReference type="PROSITE" id="PS50850">
    <property type="entry name" value="MFS"/>
    <property type="match status" value="1"/>
</dbReference>
<gene>
    <name evidence="11" type="ORF">D1Z90_03340</name>
</gene>
<keyword evidence="4" id="KW-1003">Cell membrane</keyword>
<evidence type="ECO:0000256" key="1">
    <source>
        <dbReference type="ARBA" id="ARBA00004651"/>
    </source>
</evidence>
<feature type="transmembrane region" description="Helical" evidence="9">
    <location>
        <begin position="85"/>
        <end position="103"/>
    </location>
</feature>
<keyword evidence="12" id="KW-1185">Reference proteome</keyword>
<dbReference type="Gene3D" id="1.20.1250.20">
    <property type="entry name" value="MFS general substrate transporter like domains"/>
    <property type="match status" value="1"/>
</dbReference>
<feature type="transmembrane region" description="Helical" evidence="9">
    <location>
        <begin position="52"/>
        <end position="73"/>
    </location>
</feature>
<dbReference type="InterPro" id="IPR036259">
    <property type="entry name" value="MFS_trans_sf"/>
</dbReference>
<dbReference type="RefSeq" id="WP_119909328.1">
    <property type="nucleotide sequence ID" value="NZ_QZCH01000002.1"/>
</dbReference>
<comment type="caution">
    <text evidence="11">The sequence shown here is derived from an EMBL/GenBank/DDBJ whole genome shotgun (WGS) entry which is preliminary data.</text>
</comment>
<evidence type="ECO:0000256" key="6">
    <source>
        <dbReference type="ARBA" id="ARBA00022692"/>
    </source>
</evidence>
<reference evidence="11 12" key="2">
    <citation type="submission" date="2019-01" db="EMBL/GenBank/DDBJ databases">
        <title>Motilimonas pumilus sp. nov., isolated from the gut of sea cucumber (Apostichopus japonicus).</title>
        <authorList>
            <person name="Wang F.-Q."/>
            <person name="Ren L.-H."/>
            <person name="Lin Y.-W."/>
            <person name="Sun G.-H."/>
            <person name="Du Z.-J."/>
            <person name="Zhao J.-X."/>
            <person name="Liu X.-J."/>
            <person name="Liu L.-J."/>
        </authorList>
    </citation>
    <scope>NUCLEOTIDE SEQUENCE [LARGE SCALE GENOMIC DNA]</scope>
    <source>
        <strain evidence="11 12">PLHSC7-2</strain>
    </source>
</reference>
<sequence>MKQYLYSLFPGHQPDRTTVSLLFTCLFVGIAGSFTVPTMSLFMTQEVGVKPALLGVFFALVAIAGVAVSQTLAWWSDQGKDRKSIILVCNTMGAIGFLVFAFSRDFTVLLISALIFLSTSSASLPQVFALAREVLDKRQQAADKFSAVLRAQIALAWVLGPPLAFFLAEGVGFQWLFIVAALLYVCLLAVVLFTLPSSERERAQQDAVAAPALWRDKDLLALSVAFLAMYAANNMYLISMPLYIATELQLDSALAGFMMGTAALIEIPVMLLSGSYAVRFGKRRLTAAAVVAGVIFYAGVAINESVLGFLCLQLFNGIFIGVTSALGISYFQDLQPAKMGQVTTLYSNSIKTGGILGGVVAGAVAQWFGFNAVFIACAILSVIAFFVVLQVRNA</sequence>
<organism evidence="11 12">
    <name type="scientific">Motilimonas pumila</name>
    <dbReference type="NCBI Taxonomy" id="2303987"/>
    <lineage>
        <taxon>Bacteria</taxon>
        <taxon>Pseudomonadati</taxon>
        <taxon>Pseudomonadota</taxon>
        <taxon>Gammaproteobacteria</taxon>
        <taxon>Alteromonadales</taxon>
        <taxon>Alteromonadales genera incertae sedis</taxon>
        <taxon>Motilimonas</taxon>
    </lineage>
</organism>
<dbReference type="Pfam" id="PF07690">
    <property type="entry name" value="MFS_1"/>
    <property type="match status" value="1"/>
</dbReference>
<evidence type="ECO:0000256" key="2">
    <source>
        <dbReference type="ARBA" id="ARBA00006523"/>
    </source>
</evidence>
<keyword evidence="3" id="KW-0813">Transport</keyword>
<keyword evidence="5" id="KW-0762">Sugar transport</keyword>
<evidence type="ECO:0000256" key="5">
    <source>
        <dbReference type="ARBA" id="ARBA00022597"/>
    </source>
</evidence>
<feature type="transmembrane region" description="Helical" evidence="9">
    <location>
        <begin position="285"/>
        <end position="302"/>
    </location>
</feature>
<comment type="similarity">
    <text evidence="2">Belongs to the major facilitator superfamily. Set transporter family.</text>
</comment>
<dbReference type="AlphaFoldDB" id="A0A418YIT0"/>
<feature type="transmembrane region" description="Helical" evidence="9">
    <location>
        <begin position="256"/>
        <end position="278"/>
    </location>
</feature>
<evidence type="ECO:0000256" key="8">
    <source>
        <dbReference type="ARBA" id="ARBA00023136"/>
    </source>
</evidence>
<dbReference type="EMBL" id="QZCH01000002">
    <property type="protein sequence ID" value="RJG50527.1"/>
    <property type="molecule type" value="Genomic_DNA"/>
</dbReference>
<feature type="domain" description="Major facilitator superfamily (MFS) profile" evidence="10">
    <location>
        <begin position="17"/>
        <end position="394"/>
    </location>
</feature>
<evidence type="ECO:0000256" key="7">
    <source>
        <dbReference type="ARBA" id="ARBA00022989"/>
    </source>
</evidence>
<dbReference type="InterPro" id="IPR011701">
    <property type="entry name" value="MFS"/>
</dbReference>
<dbReference type="PANTHER" id="PTHR23535:SF2">
    <property type="entry name" value="SUGAR EFFLUX TRANSPORTER A-RELATED"/>
    <property type="match status" value="1"/>
</dbReference>
<feature type="transmembrane region" description="Helical" evidence="9">
    <location>
        <begin position="21"/>
        <end position="40"/>
    </location>
</feature>
<feature type="transmembrane region" description="Helical" evidence="9">
    <location>
        <begin position="147"/>
        <end position="167"/>
    </location>
</feature>
<keyword evidence="7 9" id="KW-1133">Transmembrane helix</keyword>
<evidence type="ECO:0000256" key="4">
    <source>
        <dbReference type="ARBA" id="ARBA00022475"/>
    </source>
</evidence>
<dbReference type="PANTHER" id="PTHR23535">
    <property type="entry name" value="SUGAR EFFLUX TRANSPORTER A-RELATED"/>
    <property type="match status" value="1"/>
</dbReference>
<dbReference type="InterPro" id="IPR020846">
    <property type="entry name" value="MFS_dom"/>
</dbReference>
<feature type="transmembrane region" description="Helical" evidence="9">
    <location>
        <begin position="370"/>
        <end position="389"/>
    </location>
</feature>
<dbReference type="OrthoDB" id="7337792at2"/>
<feature type="transmembrane region" description="Helical" evidence="9">
    <location>
        <begin position="343"/>
        <end position="364"/>
    </location>
</feature>
<evidence type="ECO:0000256" key="3">
    <source>
        <dbReference type="ARBA" id="ARBA00022448"/>
    </source>
</evidence>
<dbReference type="CDD" id="cd17471">
    <property type="entry name" value="MFS_Set"/>
    <property type="match status" value="1"/>
</dbReference>
<proteinExistence type="inferred from homology"/>
<feature type="transmembrane region" description="Helical" evidence="9">
    <location>
        <begin position="219"/>
        <end position="244"/>
    </location>
</feature>
<comment type="subcellular location">
    <subcellularLocation>
        <location evidence="1">Cell membrane</location>
        <topology evidence="1">Multi-pass membrane protein</topology>
    </subcellularLocation>
</comment>
<evidence type="ECO:0000313" key="12">
    <source>
        <dbReference type="Proteomes" id="UP000283255"/>
    </source>
</evidence>
<reference evidence="11 12" key="1">
    <citation type="submission" date="2018-09" db="EMBL/GenBank/DDBJ databases">
        <authorList>
            <person name="Wang F."/>
        </authorList>
    </citation>
    <scope>NUCLEOTIDE SEQUENCE [LARGE SCALE GENOMIC DNA]</scope>
    <source>
        <strain evidence="11 12">PLHSC7-2</strain>
    </source>
</reference>
<evidence type="ECO:0000256" key="9">
    <source>
        <dbReference type="SAM" id="Phobius"/>
    </source>
</evidence>
<feature type="transmembrane region" description="Helical" evidence="9">
    <location>
        <begin position="109"/>
        <end position="135"/>
    </location>
</feature>
<feature type="transmembrane region" description="Helical" evidence="9">
    <location>
        <begin position="314"/>
        <end position="331"/>
    </location>
</feature>